<evidence type="ECO:0000256" key="2">
    <source>
        <dbReference type="ARBA" id="ARBA00012528"/>
    </source>
</evidence>
<comment type="catalytic activity">
    <reaction evidence="3">
        <text>2 GTP = 3',3'-c-di-GMP + 2 diphosphate</text>
        <dbReference type="Rhea" id="RHEA:24898"/>
        <dbReference type="ChEBI" id="CHEBI:33019"/>
        <dbReference type="ChEBI" id="CHEBI:37565"/>
        <dbReference type="ChEBI" id="CHEBI:58805"/>
        <dbReference type="EC" id="2.7.7.65"/>
    </reaction>
</comment>
<keyword evidence="4" id="KW-1133">Transmembrane helix</keyword>
<name>A0A3D3G0S4_ACIRA</name>
<dbReference type="InterPro" id="IPR050469">
    <property type="entry name" value="Diguanylate_Cyclase"/>
</dbReference>
<comment type="caution">
    <text evidence="6">The sequence shown here is derived from an EMBL/GenBank/DDBJ whole genome shotgun (WGS) entry which is preliminary data.</text>
</comment>
<dbReference type="Pfam" id="PF00990">
    <property type="entry name" value="GGDEF"/>
    <property type="match status" value="1"/>
</dbReference>
<protein>
    <recommendedName>
        <fullName evidence="2">diguanylate cyclase</fullName>
        <ecNumber evidence="2">2.7.7.65</ecNumber>
    </recommendedName>
</protein>
<reference evidence="6 7" key="1">
    <citation type="journal article" date="2018" name="Nat. Biotechnol.">
        <title>A standardized bacterial taxonomy based on genome phylogeny substantially revises the tree of life.</title>
        <authorList>
            <person name="Parks D.H."/>
            <person name="Chuvochina M."/>
            <person name="Waite D.W."/>
            <person name="Rinke C."/>
            <person name="Skarshewski A."/>
            <person name="Chaumeil P.A."/>
            <person name="Hugenholtz P."/>
        </authorList>
    </citation>
    <scope>NUCLEOTIDE SEQUENCE [LARGE SCALE GENOMIC DNA]</scope>
    <source>
        <strain evidence="6">UBA10045</strain>
    </source>
</reference>
<feature type="transmembrane region" description="Helical" evidence="4">
    <location>
        <begin position="326"/>
        <end position="347"/>
    </location>
</feature>
<evidence type="ECO:0000259" key="5">
    <source>
        <dbReference type="PROSITE" id="PS50887"/>
    </source>
</evidence>
<dbReference type="EMBL" id="DPXL01000098">
    <property type="protein sequence ID" value="HCM31465.1"/>
    <property type="molecule type" value="Genomic_DNA"/>
</dbReference>
<dbReference type="SUPFAM" id="SSF55073">
    <property type="entry name" value="Nucleotide cyclase"/>
    <property type="match status" value="1"/>
</dbReference>
<dbReference type="InterPro" id="IPR000160">
    <property type="entry name" value="GGDEF_dom"/>
</dbReference>
<dbReference type="NCBIfam" id="TIGR00254">
    <property type="entry name" value="GGDEF"/>
    <property type="match status" value="1"/>
</dbReference>
<evidence type="ECO:0000256" key="3">
    <source>
        <dbReference type="ARBA" id="ARBA00034247"/>
    </source>
</evidence>
<evidence type="ECO:0000313" key="7">
    <source>
        <dbReference type="Proteomes" id="UP000262257"/>
    </source>
</evidence>
<gene>
    <name evidence="6" type="ORF">DIC32_07840</name>
</gene>
<proteinExistence type="predicted"/>
<dbReference type="FunFam" id="3.30.70.270:FF:000001">
    <property type="entry name" value="Diguanylate cyclase domain protein"/>
    <property type="match status" value="1"/>
</dbReference>
<dbReference type="PROSITE" id="PS50887">
    <property type="entry name" value="GGDEF"/>
    <property type="match status" value="1"/>
</dbReference>
<sequence>MKNQLRSEYITRRLFWSMLVIIFSLLFICIPLTIDSYRTYKKTDLALTEISALRNMAELTNMISRERGPSNKVMSSTTEEFAQNLRELIEFRKSVDTHIAETVNILNKAGLPADAENVSKNVVHSLEQGRQAIDGYIAIPRSKRTSIQLDRSIQKMFAAWDSAHQVLKNVISHSVGKNTVISDYYTLILILTDLRDQAGRLASNIIAAVTFQEKIPEENLARSLQTQYQAYYLWDLINSIQQDKYRTPQYLRLHGEVKTEFLEKAIPMVKTLINESIKNQPYSMTGTQLTEQIVDKFLTVVNLQDFLLDHSVKTAEEVRSKAWKKFILTLSVSVISVFTAIFTMVYARYKVFTPLIRARNLILKLAGHQDARIQSSDILYPLSLFEAIQKLQAQLAERDVLELQLRNIANTDILTGVSNRLALDEHIQYLEKHVKQLSQTCLILVDIDYFKQVNDQYGHIIGDQIIQLVASQLKKSVRSSDLIIRYGGDEFIIFLEYVEFGAALKVAEKIRAEVQQAHLKLENGNSISVSVSIGVATGAENWLELLEKADQALFRAKAAGRNSVA</sequence>
<dbReference type="EC" id="2.7.7.65" evidence="2"/>
<dbReference type="AlphaFoldDB" id="A0A3D3G0S4"/>
<dbReference type="PANTHER" id="PTHR45138:SF9">
    <property type="entry name" value="DIGUANYLATE CYCLASE DGCM-RELATED"/>
    <property type="match status" value="1"/>
</dbReference>
<organism evidence="6 7">
    <name type="scientific">Acinetobacter radioresistens</name>
    <dbReference type="NCBI Taxonomy" id="40216"/>
    <lineage>
        <taxon>Bacteria</taxon>
        <taxon>Pseudomonadati</taxon>
        <taxon>Pseudomonadota</taxon>
        <taxon>Gammaproteobacteria</taxon>
        <taxon>Moraxellales</taxon>
        <taxon>Moraxellaceae</taxon>
        <taxon>Acinetobacter</taxon>
    </lineage>
</organism>
<accession>A0A3D3G0S4</accession>
<evidence type="ECO:0000256" key="4">
    <source>
        <dbReference type="SAM" id="Phobius"/>
    </source>
</evidence>
<dbReference type="Gene3D" id="3.30.70.270">
    <property type="match status" value="1"/>
</dbReference>
<dbReference type="Proteomes" id="UP000262257">
    <property type="component" value="Unassembled WGS sequence"/>
</dbReference>
<dbReference type="InterPro" id="IPR029787">
    <property type="entry name" value="Nucleotide_cyclase"/>
</dbReference>
<feature type="domain" description="GGDEF" evidence="5">
    <location>
        <begin position="438"/>
        <end position="565"/>
    </location>
</feature>
<dbReference type="PANTHER" id="PTHR45138">
    <property type="entry name" value="REGULATORY COMPONENTS OF SENSORY TRANSDUCTION SYSTEM"/>
    <property type="match status" value="1"/>
</dbReference>
<dbReference type="CDD" id="cd01949">
    <property type="entry name" value="GGDEF"/>
    <property type="match status" value="1"/>
</dbReference>
<dbReference type="SMART" id="SM00267">
    <property type="entry name" value="GGDEF"/>
    <property type="match status" value="1"/>
</dbReference>
<dbReference type="GO" id="GO:0052621">
    <property type="term" value="F:diguanylate cyclase activity"/>
    <property type="evidence" value="ECO:0007669"/>
    <property type="project" value="UniProtKB-EC"/>
</dbReference>
<feature type="transmembrane region" description="Helical" evidence="4">
    <location>
        <begin position="14"/>
        <end position="34"/>
    </location>
</feature>
<keyword evidence="4" id="KW-0812">Transmembrane</keyword>
<evidence type="ECO:0000313" key="6">
    <source>
        <dbReference type="EMBL" id="HCM31465.1"/>
    </source>
</evidence>
<evidence type="ECO:0000256" key="1">
    <source>
        <dbReference type="ARBA" id="ARBA00001946"/>
    </source>
</evidence>
<comment type="cofactor">
    <cofactor evidence="1">
        <name>Mg(2+)</name>
        <dbReference type="ChEBI" id="CHEBI:18420"/>
    </cofactor>
</comment>
<dbReference type="InterPro" id="IPR043128">
    <property type="entry name" value="Rev_trsase/Diguanyl_cyclase"/>
</dbReference>
<keyword evidence="4" id="KW-0472">Membrane</keyword>